<feature type="domain" description="Carboxylesterase type B" evidence="7">
    <location>
        <begin position="4"/>
        <end position="268"/>
    </location>
</feature>
<evidence type="ECO:0000313" key="8">
    <source>
        <dbReference type="EMBL" id="RZC42615.1"/>
    </source>
</evidence>
<accession>A0A482WC90</accession>
<gene>
    <name evidence="8" type="ORF">BDFB_007272</name>
</gene>
<dbReference type="GO" id="GO:0052689">
    <property type="term" value="F:carboxylic ester hydrolase activity"/>
    <property type="evidence" value="ECO:0007669"/>
    <property type="project" value="UniProtKB-KW"/>
</dbReference>
<dbReference type="PROSITE" id="PS00122">
    <property type="entry name" value="CARBOXYLESTERASE_B_1"/>
    <property type="match status" value="1"/>
</dbReference>
<comment type="caution">
    <text evidence="8">The sequence shown here is derived from an EMBL/GenBank/DDBJ whole genome shotgun (WGS) entry which is preliminary data.</text>
</comment>
<dbReference type="Gene3D" id="3.40.50.1820">
    <property type="entry name" value="alpha/beta hydrolase"/>
    <property type="match status" value="1"/>
</dbReference>
<evidence type="ECO:0000256" key="4">
    <source>
        <dbReference type="ARBA" id="ARBA00023157"/>
    </source>
</evidence>
<dbReference type="STRING" id="1661398.A0A482WC90"/>
<dbReference type="PANTHER" id="PTHR43142:SF1">
    <property type="entry name" value="CARBOXYLIC ESTER HYDROLASE"/>
    <property type="match status" value="1"/>
</dbReference>
<dbReference type="PANTHER" id="PTHR43142">
    <property type="entry name" value="CARBOXYLIC ESTER HYDROLASE"/>
    <property type="match status" value="1"/>
</dbReference>
<evidence type="ECO:0000256" key="3">
    <source>
        <dbReference type="ARBA" id="ARBA00022801"/>
    </source>
</evidence>
<keyword evidence="4" id="KW-1015">Disulfide bond</keyword>
<sequence length="273" mass="30178">MTHPFVTIEEGRLRGKTAEDYLGGTYHSFLGIPYAKAPIGELRFKAPVPVEPWDGVKDATKEGPECPSRHMFFGYYVGCEDNCLNLNVYTRELPKDDSSSLKPVMVWIHGGAFLYGCNKSEYFGPDYLITEDIVLVCINYRLGVLGFLSLEDPSLGIPGNAGMKDMILALKWVQRNIQKFGGDPNNVTIFGESAGSASVHYLYLSPLSKGLFHKAIAQSGSSLNCWAKGCSNGKNIANDLGYKETDEKKILEYLRNLSPQKIVNAQHKSPDVN</sequence>
<dbReference type="InterPro" id="IPR019826">
    <property type="entry name" value="Carboxylesterase_B_AS"/>
</dbReference>
<protein>
    <recommendedName>
        <fullName evidence="6">Carboxylic ester hydrolase</fullName>
        <ecNumber evidence="6">3.1.1.-</ecNumber>
    </recommendedName>
</protein>
<dbReference type="EMBL" id="QDEB01006664">
    <property type="protein sequence ID" value="RZC42615.1"/>
    <property type="molecule type" value="Genomic_DNA"/>
</dbReference>
<dbReference type="AlphaFoldDB" id="A0A482WC90"/>
<evidence type="ECO:0000259" key="7">
    <source>
        <dbReference type="Pfam" id="PF00135"/>
    </source>
</evidence>
<name>A0A482WC90_ASBVE</name>
<evidence type="ECO:0000313" key="9">
    <source>
        <dbReference type="Proteomes" id="UP000292052"/>
    </source>
</evidence>
<organism evidence="8 9">
    <name type="scientific">Asbolus verrucosus</name>
    <name type="common">Desert ironclad beetle</name>
    <dbReference type="NCBI Taxonomy" id="1661398"/>
    <lineage>
        <taxon>Eukaryota</taxon>
        <taxon>Metazoa</taxon>
        <taxon>Ecdysozoa</taxon>
        <taxon>Arthropoda</taxon>
        <taxon>Hexapoda</taxon>
        <taxon>Insecta</taxon>
        <taxon>Pterygota</taxon>
        <taxon>Neoptera</taxon>
        <taxon>Endopterygota</taxon>
        <taxon>Coleoptera</taxon>
        <taxon>Polyphaga</taxon>
        <taxon>Cucujiformia</taxon>
        <taxon>Tenebrionidae</taxon>
        <taxon>Pimeliinae</taxon>
        <taxon>Asbolus</taxon>
    </lineage>
</organism>
<proteinExistence type="inferred from homology"/>
<dbReference type="Pfam" id="PF00135">
    <property type="entry name" value="COesterase"/>
    <property type="match status" value="1"/>
</dbReference>
<dbReference type="SUPFAM" id="SSF53474">
    <property type="entry name" value="alpha/beta-Hydrolases"/>
    <property type="match status" value="1"/>
</dbReference>
<evidence type="ECO:0000256" key="1">
    <source>
        <dbReference type="ARBA" id="ARBA00005964"/>
    </source>
</evidence>
<comment type="similarity">
    <text evidence="1 6">Belongs to the type-B carboxylesterase/lipase family.</text>
</comment>
<keyword evidence="2" id="KW-0719">Serine esterase</keyword>
<dbReference type="Proteomes" id="UP000292052">
    <property type="component" value="Unassembled WGS sequence"/>
</dbReference>
<dbReference type="EC" id="3.1.1.-" evidence="6"/>
<dbReference type="OrthoDB" id="19653at2759"/>
<evidence type="ECO:0000256" key="2">
    <source>
        <dbReference type="ARBA" id="ARBA00022487"/>
    </source>
</evidence>
<evidence type="ECO:0000256" key="6">
    <source>
        <dbReference type="RuleBase" id="RU361235"/>
    </source>
</evidence>
<keyword evidence="3 6" id="KW-0378">Hydrolase</keyword>
<dbReference type="InterPro" id="IPR002018">
    <property type="entry name" value="CarbesteraseB"/>
</dbReference>
<evidence type="ECO:0000256" key="5">
    <source>
        <dbReference type="ARBA" id="ARBA00023180"/>
    </source>
</evidence>
<keyword evidence="5" id="KW-0325">Glycoprotein</keyword>
<reference evidence="8 9" key="1">
    <citation type="submission" date="2017-03" db="EMBL/GenBank/DDBJ databases">
        <title>Genome of the blue death feigning beetle - Asbolus verrucosus.</title>
        <authorList>
            <person name="Rider S.D."/>
        </authorList>
    </citation>
    <scope>NUCLEOTIDE SEQUENCE [LARGE SCALE GENOMIC DNA]</scope>
    <source>
        <strain evidence="8">Butters</strain>
        <tissue evidence="8">Head and leg muscle</tissue>
    </source>
</reference>
<keyword evidence="9" id="KW-1185">Reference proteome</keyword>
<dbReference type="InterPro" id="IPR029058">
    <property type="entry name" value="AB_hydrolase_fold"/>
</dbReference>